<accession>G3A7C4</accession>
<name>G3A7C4_9RALS</name>
<sequence>MGSCCFLNANAMSLLAQAARPPRGKRVTQRQFRVMRQGNGQAFEGLAHLGPGVQSRLIVHCTIFKRPAVAADKNA</sequence>
<organism evidence="1">
    <name type="scientific">Ralstonia syzygii R24</name>
    <dbReference type="NCBI Taxonomy" id="907261"/>
    <lineage>
        <taxon>Bacteria</taxon>
        <taxon>Pseudomonadati</taxon>
        <taxon>Pseudomonadota</taxon>
        <taxon>Betaproteobacteria</taxon>
        <taxon>Burkholderiales</taxon>
        <taxon>Burkholderiaceae</taxon>
        <taxon>Ralstonia</taxon>
        <taxon>Ralstonia solanacearum species complex</taxon>
    </lineage>
</organism>
<proteinExistence type="predicted"/>
<reference evidence="1" key="1">
    <citation type="journal article" date="2011" name="PLoS ONE">
        <title>Ralstonia syzygii, the Blood Disease Bacterium and some Asian R. solanacearum strains form a single genomic species despite divergent lifestyles.</title>
        <authorList>
            <person name="Remenant B."/>
            <person name="de Cambiaire J.C."/>
            <person name="Cellier G."/>
            <person name="Jacobs J.M."/>
            <person name="Mangenot S."/>
            <person name="Barbe V."/>
            <person name="Lajus A."/>
            <person name="Vallenet D."/>
            <person name="Medigue C."/>
            <person name="Fegan M."/>
            <person name="Allen C."/>
            <person name="Prior P."/>
        </authorList>
    </citation>
    <scope>NUCLEOTIDE SEQUENCE</scope>
    <source>
        <strain evidence="1">R24</strain>
    </source>
</reference>
<dbReference type="EMBL" id="FR854089">
    <property type="protein sequence ID" value="CCA86396.1"/>
    <property type="molecule type" value="Genomic_DNA"/>
</dbReference>
<protein>
    <submittedName>
        <fullName evidence="1">Uncharacterized protein</fullName>
    </submittedName>
</protein>
<reference evidence="1" key="2">
    <citation type="submission" date="2011-04" db="EMBL/GenBank/DDBJ databases">
        <authorList>
            <person name="Genoscope - CEA"/>
        </authorList>
    </citation>
    <scope>NUCLEOTIDE SEQUENCE</scope>
    <source>
        <strain evidence="1">R24</strain>
    </source>
</reference>
<evidence type="ECO:0000313" key="1">
    <source>
        <dbReference type="EMBL" id="CCA86396.1"/>
    </source>
</evidence>
<gene>
    <name evidence="1" type="ORF">RALSY_40618</name>
</gene>
<dbReference type="AlphaFoldDB" id="G3A7C4"/>